<gene>
    <name evidence="1" type="ORF">RSSM_01776</name>
</gene>
<keyword evidence="2" id="KW-1185">Reference proteome</keyword>
<accession>M5ULD8</accession>
<dbReference type="AlphaFoldDB" id="M5ULD8"/>
<dbReference type="EMBL" id="ANOH01000121">
    <property type="protein sequence ID" value="EMI56833.1"/>
    <property type="molecule type" value="Genomic_DNA"/>
</dbReference>
<dbReference type="Proteomes" id="UP000011885">
    <property type="component" value="Unassembled WGS sequence"/>
</dbReference>
<dbReference type="PATRIC" id="fig|1263870.3.peg.1900"/>
<protein>
    <submittedName>
        <fullName evidence="1">Uncharacterized protein</fullName>
    </submittedName>
</protein>
<name>M5ULD8_9BACT</name>
<comment type="caution">
    <text evidence="1">The sequence shown here is derived from an EMBL/GenBank/DDBJ whole genome shotgun (WGS) entry which is preliminary data.</text>
</comment>
<evidence type="ECO:0000313" key="1">
    <source>
        <dbReference type="EMBL" id="EMI56833.1"/>
    </source>
</evidence>
<evidence type="ECO:0000313" key="2">
    <source>
        <dbReference type="Proteomes" id="UP000011885"/>
    </source>
</evidence>
<sequence>MFRESIVARDLAEPLASFDDTAELDALREFMLDRPLSALLKREPTH</sequence>
<organism evidence="1 2">
    <name type="scientific">Rhodopirellula sallentina SM41</name>
    <dbReference type="NCBI Taxonomy" id="1263870"/>
    <lineage>
        <taxon>Bacteria</taxon>
        <taxon>Pseudomonadati</taxon>
        <taxon>Planctomycetota</taxon>
        <taxon>Planctomycetia</taxon>
        <taxon>Pirellulales</taxon>
        <taxon>Pirellulaceae</taxon>
        <taxon>Rhodopirellula</taxon>
    </lineage>
</organism>
<proteinExistence type="predicted"/>
<reference evidence="1 2" key="1">
    <citation type="journal article" date="2013" name="Mar. Genomics">
        <title>Expression of sulfatases in Rhodopirellula baltica and the diversity of sulfatases in the genus Rhodopirellula.</title>
        <authorList>
            <person name="Wegner C.E."/>
            <person name="Richter-Heitmann T."/>
            <person name="Klindworth A."/>
            <person name="Klockow C."/>
            <person name="Richter M."/>
            <person name="Achstetter T."/>
            <person name="Glockner F.O."/>
            <person name="Harder J."/>
        </authorList>
    </citation>
    <scope>NUCLEOTIDE SEQUENCE [LARGE SCALE GENOMIC DNA]</scope>
    <source>
        <strain evidence="1 2">SM41</strain>
    </source>
</reference>